<gene>
    <name evidence="8" type="ORF">SAMN05421747_11448</name>
</gene>
<sequence>MKRLFIYGTMLVLSTACSTSFLELENPQGLDLRRTIVDVPSLKAATNGVYDKFQSIHYYNRSFLLYPEIIGDNMFVSRRNSGRYINYDFFRMNAEDGNATDTWYQMWRLIVNANLAIDRGEALELNTTLQAQANELIGEMYAARALCYFDMVRLYGQPYNYSPDASHLGVPLLIEPSMELVKPARASVKAVYDQIVADFERALSLVNSTQNNGRLTVPAIQALLAKVHLYREDWEQAERYATDVIDGNSHSLLGNAEYVASWAENFSSESIFEIVNSAIDRPGTDGIGYFVEPEGYGDGLASADLYNTYADTDVRKQLIEVGSRPSAETPAYIIRKYPRGATSMDDHIKVIRLSEVYLIRAEARAEIGKTNATFYAGAQADLNTIVQRADPEANDITLTGDALVQRIILERRKELAFEGNRLFDTNRKKMGIQHIQSDRTQSLSYPNNGFVLPISRTELQANPNMEPNPGYSRN</sequence>
<dbReference type="InterPro" id="IPR011990">
    <property type="entry name" value="TPR-like_helical_dom_sf"/>
</dbReference>
<comment type="subcellular location">
    <subcellularLocation>
        <location evidence="1">Cell outer membrane</location>
    </subcellularLocation>
</comment>
<dbReference type="CDD" id="cd08977">
    <property type="entry name" value="SusD"/>
    <property type="match status" value="1"/>
</dbReference>
<keyword evidence="3" id="KW-0732">Signal</keyword>
<dbReference type="Gene3D" id="1.25.40.390">
    <property type="match status" value="1"/>
</dbReference>
<dbReference type="InterPro" id="IPR033985">
    <property type="entry name" value="SusD-like_N"/>
</dbReference>
<evidence type="ECO:0000256" key="5">
    <source>
        <dbReference type="ARBA" id="ARBA00023237"/>
    </source>
</evidence>
<dbReference type="AlphaFoldDB" id="A0A1I1K217"/>
<dbReference type="InterPro" id="IPR012944">
    <property type="entry name" value="SusD_RagB_dom"/>
</dbReference>
<feature type="domain" description="SusD-like N-terminal" evidence="7">
    <location>
        <begin position="21"/>
        <end position="229"/>
    </location>
</feature>
<dbReference type="OrthoDB" id="1080118at2"/>
<keyword evidence="4" id="KW-0472">Membrane</keyword>
<organism evidence="8 9">
    <name type="scientific">Parapedobacter composti</name>
    <dbReference type="NCBI Taxonomy" id="623281"/>
    <lineage>
        <taxon>Bacteria</taxon>
        <taxon>Pseudomonadati</taxon>
        <taxon>Bacteroidota</taxon>
        <taxon>Sphingobacteriia</taxon>
        <taxon>Sphingobacteriales</taxon>
        <taxon>Sphingobacteriaceae</taxon>
        <taxon>Parapedobacter</taxon>
    </lineage>
</organism>
<dbReference type="Proteomes" id="UP000199577">
    <property type="component" value="Unassembled WGS sequence"/>
</dbReference>
<evidence type="ECO:0000313" key="8">
    <source>
        <dbReference type="EMBL" id="SFC54884.1"/>
    </source>
</evidence>
<dbReference type="Pfam" id="PF07980">
    <property type="entry name" value="SusD_RagB"/>
    <property type="match status" value="1"/>
</dbReference>
<evidence type="ECO:0000313" key="9">
    <source>
        <dbReference type="Proteomes" id="UP000199577"/>
    </source>
</evidence>
<dbReference type="Gene3D" id="2.20.20.130">
    <property type="match status" value="1"/>
</dbReference>
<dbReference type="STRING" id="623281.SAMN05421747_11448"/>
<dbReference type="RefSeq" id="WP_090974258.1">
    <property type="nucleotide sequence ID" value="NZ_FOLL01000014.1"/>
</dbReference>
<evidence type="ECO:0000256" key="4">
    <source>
        <dbReference type="ARBA" id="ARBA00023136"/>
    </source>
</evidence>
<dbReference type="PROSITE" id="PS51257">
    <property type="entry name" value="PROKAR_LIPOPROTEIN"/>
    <property type="match status" value="1"/>
</dbReference>
<protein>
    <submittedName>
        <fullName evidence="8">SusD family protein</fullName>
    </submittedName>
</protein>
<reference evidence="8 9" key="1">
    <citation type="submission" date="2016-10" db="EMBL/GenBank/DDBJ databases">
        <authorList>
            <person name="de Groot N.N."/>
        </authorList>
    </citation>
    <scope>NUCLEOTIDE SEQUENCE [LARGE SCALE GENOMIC DNA]</scope>
    <source>
        <strain evidence="8 9">DSM 22900</strain>
    </source>
</reference>
<keyword evidence="9" id="KW-1185">Reference proteome</keyword>
<accession>A0A1I1K217</accession>
<evidence type="ECO:0000256" key="3">
    <source>
        <dbReference type="ARBA" id="ARBA00022729"/>
    </source>
</evidence>
<evidence type="ECO:0000259" key="7">
    <source>
        <dbReference type="Pfam" id="PF14322"/>
    </source>
</evidence>
<feature type="domain" description="RagB/SusD" evidence="6">
    <location>
        <begin position="333"/>
        <end position="471"/>
    </location>
</feature>
<evidence type="ECO:0000256" key="2">
    <source>
        <dbReference type="ARBA" id="ARBA00006275"/>
    </source>
</evidence>
<keyword evidence="5" id="KW-0998">Cell outer membrane</keyword>
<name>A0A1I1K217_9SPHI</name>
<evidence type="ECO:0000256" key="1">
    <source>
        <dbReference type="ARBA" id="ARBA00004442"/>
    </source>
</evidence>
<dbReference type="Gene3D" id="1.25.40.900">
    <property type="match status" value="1"/>
</dbReference>
<dbReference type="SUPFAM" id="SSF48452">
    <property type="entry name" value="TPR-like"/>
    <property type="match status" value="1"/>
</dbReference>
<dbReference type="Pfam" id="PF14322">
    <property type="entry name" value="SusD-like_3"/>
    <property type="match status" value="1"/>
</dbReference>
<evidence type="ECO:0000259" key="6">
    <source>
        <dbReference type="Pfam" id="PF07980"/>
    </source>
</evidence>
<proteinExistence type="inferred from homology"/>
<dbReference type="GO" id="GO:0009279">
    <property type="term" value="C:cell outer membrane"/>
    <property type="evidence" value="ECO:0007669"/>
    <property type="project" value="UniProtKB-SubCell"/>
</dbReference>
<comment type="similarity">
    <text evidence="2">Belongs to the SusD family.</text>
</comment>
<dbReference type="EMBL" id="FOLL01000014">
    <property type="protein sequence ID" value="SFC54884.1"/>
    <property type="molecule type" value="Genomic_DNA"/>
</dbReference>